<reference evidence="2" key="1">
    <citation type="submission" date="2016-04" db="EMBL/GenBank/DDBJ databases">
        <title>Comparative genomics of biotechnologically important yeasts.</title>
        <authorList>
            <consortium name="DOE Joint Genome Institute"/>
            <person name="Riley R."/>
            <person name="Haridas S."/>
            <person name="Wolfe K.H."/>
            <person name="Lopes M.R."/>
            <person name="Hittinger C.T."/>
            <person name="Goker M."/>
            <person name="Salamov A."/>
            <person name="Wisecaver J."/>
            <person name="Long T.M."/>
            <person name="Aerts A.L."/>
            <person name="Barry K."/>
            <person name="Choi C."/>
            <person name="Clum A."/>
            <person name="Coughlan A.Y."/>
            <person name="Deshpande S."/>
            <person name="Douglass A.P."/>
            <person name="Hanson S.J."/>
            <person name="Klenk H.-P."/>
            <person name="Labutti K."/>
            <person name="Lapidus A."/>
            <person name="Lindquist E."/>
            <person name="Lipzen A."/>
            <person name="Meier-Kolthoff J.P."/>
            <person name="Ohm R.A."/>
            <person name="Otillar R.P."/>
            <person name="Pangilinan J."/>
            <person name="Peng Y."/>
            <person name="Rokas A."/>
            <person name="Rosa C.A."/>
            <person name="Scheuner C."/>
            <person name="Sibirny A.A."/>
            <person name="Slot J.C."/>
            <person name="Stielow J.B."/>
            <person name="Sun H."/>
            <person name="Kurtzman C.P."/>
            <person name="Blackwell M."/>
            <person name="Grigoriev I.V."/>
            <person name="Jeffries T.W."/>
        </authorList>
    </citation>
    <scope>NUCLEOTIDE SEQUENCE [LARGE SCALE GENOMIC DNA]</scope>
    <source>
        <strain evidence="2">NRRL YB-2248</strain>
    </source>
</reference>
<evidence type="ECO:0000313" key="1">
    <source>
        <dbReference type="EMBL" id="ODV84889.1"/>
    </source>
</evidence>
<dbReference type="AlphaFoldDB" id="A0A1E4SZG6"/>
<dbReference type="OrthoDB" id="185373at2759"/>
<dbReference type="EMBL" id="KV453854">
    <property type="protein sequence ID" value="ODV84889.1"/>
    <property type="molecule type" value="Genomic_DNA"/>
</dbReference>
<accession>A0A1E4SZG6</accession>
<name>A0A1E4SZG6_9ASCO</name>
<keyword evidence="2" id="KW-1185">Reference proteome</keyword>
<proteinExistence type="predicted"/>
<evidence type="ECO:0000313" key="2">
    <source>
        <dbReference type="Proteomes" id="UP000094801"/>
    </source>
</evidence>
<organism evidence="1 2">
    <name type="scientific">[Candida] arabinofermentans NRRL YB-2248</name>
    <dbReference type="NCBI Taxonomy" id="983967"/>
    <lineage>
        <taxon>Eukaryota</taxon>
        <taxon>Fungi</taxon>
        <taxon>Dikarya</taxon>
        <taxon>Ascomycota</taxon>
        <taxon>Saccharomycotina</taxon>
        <taxon>Pichiomycetes</taxon>
        <taxon>Pichiales</taxon>
        <taxon>Pichiaceae</taxon>
        <taxon>Ogataea</taxon>
        <taxon>Ogataea/Candida clade</taxon>
    </lineage>
</organism>
<sequence length="617" mass="71904">MQLFRVSRQVLLSRFSVTGVSKYTRCCYSTNIKNIKKGKLQDDDDFDFVPLSEQIQPTKIISEDERVISQEEMTEISEQVSTPWFEKLFNNNIDTTTAGEKIQSYFMNLTTMDNISDMPPNFISSLSPRLDQFGDLFLKESISKDAELLKIYQNTKESEEIGFNPAYFSQCLNILRSERDAEIIQARLSLDKSPKGIDLDRYSDFTKQLNFIQDMANVPDELINSEDNPSIHKLIELYEKIPTPRASNMMNQDFESFIKIVGENMNGISIIKLNEIYNDVINSKLLLTSEELNKWLSVILFNAELTDEMYETLKENIKSMEYPMSLEIYNTFLQKTIQNDELFIRILTDMNNESLEPNRSTLSIISNHAVINSDLNLLFNLISLRIDDYPYHLTNDDLQDLLTGLCILNQTNLSNDILNILLIIQELYKSHHNLKMTDDVENQDESNIPLENPYDLYDLVVPDQKLINFYPHLTGEIFEPVIDATDDFNEITEYFNTMKNHNIEPTLDCYRSLFISFYDNKNILKFDQFQDIVMDLIQFNEQYIIYDDLLLDHFKRIVDYYTELGEIDGNDDNMAQATRVLENYIDQQQGDHHELLSDEEFTQVLSSVIILSNLKVK</sequence>
<protein>
    <submittedName>
        <fullName evidence="1">Uncharacterized protein</fullName>
    </submittedName>
</protein>
<gene>
    <name evidence="1" type="ORF">CANARDRAFT_28629</name>
</gene>
<dbReference type="Proteomes" id="UP000094801">
    <property type="component" value="Unassembled WGS sequence"/>
</dbReference>